<reference evidence="2" key="1">
    <citation type="submission" date="2023-07" db="EMBL/GenBank/DDBJ databases">
        <title>Whole genome shotgun sequence of Streptomyces cacaoi subsp. asoensis NBRC 13813.</title>
        <authorList>
            <person name="Komaki H."/>
            <person name="Tamura T."/>
        </authorList>
    </citation>
    <scope>NUCLEOTIDE SEQUENCE [LARGE SCALE GENOMIC DNA]</scope>
    <source>
        <strain evidence="2">NBRC 13813</strain>
    </source>
</reference>
<evidence type="ECO:0000313" key="2">
    <source>
        <dbReference type="Proteomes" id="UP000649259"/>
    </source>
</evidence>
<sequence>MSATIASIAWAEPVTGLSWSRGGRTTVQSVALRASSASIARRSAASRADRTVRVSRAATPACLRRRAEPGQDRVQRAFAYDAAGERPRADVFAARLARTLLAGVAGEELRTPASRPHPPAVSP</sequence>
<gene>
    <name evidence="1" type="ORF">Saso_44160</name>
</gene>
<evidence type="ECO:0000313" key="1">
    <source>
        <dbReference type="EMBL" id="GHI62766.1"/>
    </source>
</evidence>
<dbReference type="Proteomes" id="UP000649259">
    <property type="component" value="Unassembled WGS sequence"/>
</dbReference>
<protein>
    <submittedName>
        <fullName evidence="1">Uncharacterized protein</fullName>
    </submittedName>
</protein>
<keyword evidence="2" id="KW-1185">Reference proteome</keyword>
<organism evidence="1 2">
    <name type="scientific">Streptomyces asoensis</name>
    <dbReference type="NCBI Taxonomy" id="249586"/>
    <lineage>
        <taxon>Bacteria</taxon>
        <taxon>Bacillati</taxon>
        <taxon>Actinomycetota</taxon>
        <taxon>Actinomycetes</taxon>
        <taxon>Kitasatosporales</taxon>
        <taxon>Streptomycetaceae</taxon>
        <taxon>Streptomyces</taxon>
    </lineage>
</organism>
<name>A0ABQ3S3R9_9ACTN</name>
<comment type="caution">
    <text evidence="1">The sequence shown here is derived from an EMBL/GenBank/DDBJ whole genome shotgun (WGS) entry which is preliminary data.</text>
</comment>
<proteinExistence type="predicted"/>
<dbReference type="EMBL" id="BNEB01000003">
    <property type="protein sequence ID" value="GHI62766.1"/>
    <property type="molecule type" value="Genomic_DNA"/>
</dbReference>
<accession>A0ABQ3S3R9</accession>